<name>A0A562PR84_9FLAO</name>
<dbReference type="SMART" id="SM00028">
    <property type="entry name" value="TPR"/>
    <property type="match status" value="14"/>
</dbReference>
<evidence type="ECO:0000256" key="2">
    <source>
        <dbReference type="SAM" id="Phobius"/>
    </source>
</evidence>
<keyword evidence="2" id="KW-0472">Membrane</keyword>
<dbReference type="EMBL" id="VLKX01000008">
    <property type="protein sequence ID" value="TWI46957.1"/>
    <property type="molecule type" value="Genomic_DNA"/>
</dbReference>
<reference evidence="4" key="3">
    <citation type="submission" date="2019-07" db="EMBL/GenBank/DDBJ databases">
        <authorList>
            <person name="Whitman W."/>
            <person name="Huntemann M."/>
            <person name="Clum A."/>
            <person name="Pillay M."/>
            <person name="Palaniappan K."/>
            <person name="Varghese N."/>
            <person name="Mikhailova N."/>
            <person name="Stamatis D."/>
            <person name="Reddy T."/>
            <person name="Daum C."/>
            <person name="Shapiro N."/>
            <person name="Ivanova N."/>
            <person name="Kyrpides N."/>
            <person name="Woyke T."/>
        </authorList>
    </citation>
    <scope>NUCLEOTIDE SEQUENCE</scope>
    <source>
        <strain evidence="4">CGMCC 1.5380</strain>
    </source>
</reference>
<dbReference type="InterPro" id="IPR019734">
    <property type="entry name" value="TPR_rpt"/>
</dbReference>
<dbReference type="PROSITE" id="PS50005">
    <property type="entry name" value="TPR"/>
    <property type="match status" value="4"/>
</dbReference>
<dbReference type="AlphaFoldDB" id="A0A562PR84"/>
<dbReference type="Pfam" id="PF13181">
    <property type="entry name" value="TPR_8"/>
    <property type="match status" value="1"/>
</dbReference>
<feature type="transmembrane region" description="Helical" evidence="2">
    <location>
        <begin position="39"/>
        <end position="56"/>
    </location>
</feature>
<dbReference type="Proteomes" id="UP000254518">
    <property type="component" value="Unassembled WGS sequence"/>
</dbReference>
<feature type="repeat" description="TPR" evidence="1">
    <location>
        <begin position="349"/>
        <end position="382"/>
    </location>
</feature>
<evidence type="ECO:0000313" key="4">
    <source>
        <dbReference type="EMBL" id="TWI46957.1"/>
    </source>
</evidence>
<evidence type="ECO:0000313" key="3">
    <source>
        <dbReference type="EMBL" id="RDI53730.1"/>
    </source>
</evidence>
<dbReference type="SUPFAM" id="SSF81901">
    <property type="entry name" value="HCP-like"/>
    <property type="match status" value="1"/>
</dbReference>
<reference evidence="3 5" key="2">
    <citation type="submission" date="2018-07" db="EMBL/GenBank/DDBJ databases">
        <title>Genomic Encyclopedia of Type Strains, Phase IV (KMG-IV): sequencing the most valuable type-strain genomes for metagenomic binning, comparative biology and taxonomic classification.</title>
        <authorList>
            <person name="Goeker M."/>
        </authorList>
    </citation>
    <scope>NUCLEOTIDE SEQUENCE [LARGE SCALE GENOMIC DNA]</scope>
    <source>
        <strain evidence="3 5">DSM 19728</strain>
    </source>
</reference>
<feature type="repeat" description="TPR" evidence="1">
    <location>
        <begin position="536"/>
        <end position="569"/>
    </location>
</feature>
<keyword evidence="5" id="KW-1185">Reference proteome</keyword>
<comment type="caution">
    <text evidence="4">The sequence shown here is derived from an EMBL/GenBank/DDBJ whole genome shotgun (WGS) entry which is preliminary data.</text>
</comment>
<dbReference type="SUPFAM" id="SSF48452">
    <property type="entry name" value="TPR-like"/>
    <property type="match status" value="4"/>
</dbReference>
<reference evidence="4 6" key="1">
    <citation type="journal article" date="2015" name="Stand. Genomic Sci.">
        <title>Genomic Encyclopedia of Bacterial and Archaeal Type Strains, Phase III: the genomes of soil and plant-associated and newly described type strains.</title>
        <authorList>
            <person name="Whitman W.B."/>
            <person name="Woyke T."/>
            <person name="Klenk H.P."/>
            <person name="Zhou Y."/>
            <person name="Lilburn T.G."/>
            <person name="Beck B.J."/>
            <person name="De Vos P."/>
            <person name="Vandamme P."/>
            <person name="Eisen J.A."/>
            <person name="Garrity G."/>
            <person name="Hugenholtz P."/>
            <person name="Kyrpides N.C."/>
        </authorList>
    </citation>
    <scope>NUCLEOTIDE SEQUENCE [LARGE SCALE GENOMIC DNA]</scope>
    <source>
        <strain evidence="4 6">CGMCC 1.5380</strain>
    </source>
</reference>
<feature type="repeat" description="TPR" evidence="1">
    <location>
        <begin position="314"/>
        <end position="347"/>
    </location>
</feature>
<gene>
    <name evidence="3" type="ORF">DFR66_10879</name>
    <name evidence="4" type="ORF">IQ02_01790</name>
</gene>
<dbReference type="PANTHER" id="PTHR12558:SF13">
    <property type="entry name" value="CELL DIVISION CYCLE PROTEIN 27 HOMOLOG"/>
    <property type="match status" value="1"/>
</dbReference>
<organism evidence="4 6">
    <name type="scientific">Flavobacterium glaciei</name>
    <dbReference type="NCBI Taxonomy" id="386300"/>
    <lineage>
        <taxon>Bacteria</taxon>
        <taxon>Pseudomonadati</taxon>
        <taxon>Bacteroidota</taxon>
        <taxon>Flavobacteriia</taxon>
        <taxon>Flavobacteriales</taxon>
        <taxon>Flavobacteriaceae</taxon>
        <taxon>Flavobacterium</taxon>
    </lineage>
</organism>
<evidence type="ECO:0000313" key="6">
    <source>
        <dbReference type="Proteomes" id="UP000321392"/>
    </source>
</evidence>
<evidence type="ECO:0000256" key="1">
    <source>
        <dbReference type="PROSITE-ProRule" id="PRU00339"/>
    </source>
</evidence>
<feature type="repeat" description="TPR" evidence="1">
    <location>
        <begin position="460"/>
        <end position="493"/>
    </location>
</feature>
<keyword evidence="2" id="KW-1133">Transmembrane helix</keyword>
<dbReference type="EMBL" id="QQBA01000008">
    <property type="protein sequence ID" value="RDI53730.1"/>
    <property type="molecule type" value="Genomic_DNA"/>
</dbReference>
<dbReference type="PANTHER" id="PTHR12558">
    <property type="entry name" value="CELL DIVISION CYCLE 16,23,27"/>
    <property type="match status" value="1"/>
</dbReference>
<dbReference type="InterPro" id="IPR011990">
    <property type="entry name" value="TPR-like_helical_dom_sf"/>
</dbReference>
<dbReference type="Gene3D" id="1.25.40.10">
    <property type="entry name" value="Tetratricopeptide repeat domain"/>
    <property type="match status" value="7"/>
</dbReference>
<dbReference type="Pfam" id="PF13174">
    <property type="entry name" value="TPR_6"/>
    <property type="match status" value="3"/>
</dbReference>
<keyword evidence="1" id="KW-0802">TPR repeat</keyword>
<protein>
    <submittedName>
        <fullName evidence="4">Tetratricopeptide repeat protein</fullName>
    </submittedName>
</protein>
<sequence>MSHKLLTVKKNHNKSSKEFVIEYRIYTFELLNKITMRKLSWGYFLSFFIITASISAQKSTIYTHDSKDFNKAVSLFKDEQYASAQLIFNKVKETATTDELKSDCAYYAANCAIRTNQSNGGELMEQFVSDYPTSIKQNQAYIEVAHFHFNQGNYPQALQWFDKVDESSLSRKDQDKFNFQKGYSFFNAKNKKQATVYLNKVVNSAEYGSQAKYYLGFMAYEGDDYKQATKYFDEVSGEEKYKEKLSYYQADMNFKLGNFQKAIDLGQKAMAKSTPLEKSELNKIIGESYFNLKKYDTAIPYLVDYKGKKGKWNNTDFYQLGYAYYKQKDYENAISQFNKIIGGKDFVAQNAFYHLGESYLNTDKKQQALNAFKNASEMSFDAAIQEDASLNYVKLSYELGNSYQSVPAVLQAFLKKYPDNASRSEVEKLLIDSYISSKNYKEAIVLLEKNKSPENKLAYQKVLFYRGLELYTDGNYPEALKMFSKSVNEQKDAVFTARATFWKGETEYVLNDFREALLSFKQFIGLNQAATTMEFKNSNYNIAYTYFKLKEYEQAGDYFQKQIEKAPSDKVRLNDSYLRLADCRFVTSKYGAAMEAYTKVIDSKSVDADYAYFQKAISYGFLAKNDKKIDEINAFLQLFPKSEYRDDALFELANTYVAENKNDLAIKTYDRLNSEFKKGSFTSRAILRQGLVFYNTDKDEQALLKFKKVAADFPRTPEALEAVATARLIYVDNGRVDEYATWVRTLDFVAVTDVELDNDTYEAAEKQFQQNNTKQALAGFSSYVSQFPRGIHALKANYYLAQLYYADGAESKSIPNYEYVIAQSRSEFTEQSLSRLAQVYLKNKEDQKAIVILTRLENEADISQNKTFAQSNLMKLYYDKKDYPNSVIYAEKVLMNPKTDDNVKSDAQIIIARAAIETGDEAKAKEAYAKLMTIAKGELAAEALYYDAYFKNKDGKFEASNTAVQKLAKNYSSYKYFGAKGLVVMAKNFYGLKDSFQATYILENVIQNFTDYPDIVSDAQRELDLIKTEESKTNSSITK</sequence>
<evidence type="ECO:0000313" key="5">
    <source>
        <dbReference type="Proteomes" id="UP000254518"/>
    </source>
</evidence>
<dbReference type="Proteomes" id="UP000321392">
    <property type="component" value="Unassembled WGS sequence"/>
</dbReference>
<proteinExistence type="predicted"/>
<accession>A0A562PR84</accession>
<keyword evidence="2" id="KW-0812">Transmembrane</keyword>